<dbReference type="EMBL" id="JAHWGI010000132">
    <property type="protein sequence ID" value="KAK3909877.1"/>
    <property type="molecule type" value="Genomic_DNA"/>
</dbReference>
<dbReference type="AlphaFoldDB" id="A0AAE1L9G5"/>
<feature type="region of interest" description="Disordered" evidence="1">
    <location>
        <begin position="190"/>
        <end position="273"/>
    </location>
</feature>
<dbReference type="Gene3D" id="3.10.10.10">
    <property type="entry name" value="HIV Type 1 Reverse Transcriptase, subunit A, domain 1"/>
    <property type="match status" value="1"/>
</dbReference>
<feature type="compositionally biased region" description="Basic residues" evidence="1">
    <location>
        <begin position="211"/>
        <end position="234"/>
    </location>
</feature>
<dbReference type="GO" id="GO:0015074">
    <property type="term" value="P:DNA integration"/>
    <property type="evidence" value="ECO:0007669"/>
    <property type="project" value="InterPro"/>
</dbReference>
<dbReference type="SUPFAM" id="SSF53098">
    <property type="entry name" value="Ribonuclease H-like"/>
    <property type="match status" value="1"/>
</dbReference>
<dbReference type="Proteomes" id="UP001219518">
    <property type="component" value="Unassembled WGS sequence"/>
</dbReference>
<gene>
    <name evidence="3" type="ORF">KUF71_019886</name>
</gene>
<dbReference type="Gene3D" id="3.30.420.10">
    <property type="entry name" value="Ribonuclease H-like superfamily/Ribonuclease H"/>
    <property type="match status" value="1"/>
</dbReference>
<reference evidence="3" key="2">
    <citation type="journal article" date="2023" name="BMC Genomics">
        <title>Pest status, molecular evolution, and epigenetic factors derived from the genome assembly of Frankliniella fusca, a thysanopteran phytovirus vector.</title>
        <authorList>
            <person name="Catto M.A."/>
            <person name="Labadie P.E."/>
            <person name="Jacobson A.L."/>
            <person name="Kennedy G.G."/>
            <person name="Srinivasan R."/>
            <person name="Hunt B.G."/>
        </authorList>
    </citation>
    <scope>NUCLEOTIDE SEQUENCE</scope>
    <source>
        <strain evidence="3">PL_HMW_Pooled</strain>
    </source>
</reference>
<feature type="domain" description="Integrase catalytic" evidence="2">
    <location>
        <begin position="611"/>
        <end position="771"/>
    </location>
</feature>
<comment type="caution">
    <text evidence="3">The sequence shown here is derived from an EMBL/GenBank/DDBJ whole genome shotgun (WGS) entry which is preliminary data.</text>
</comment>
<proteinExistence type="predicted"/>
<accession>A0AAE1L9G5</accession>
<feature type="compositionally biased region" description="Basic residues" evidence="1">
    <location>
        <begin position="243"/>
        <end position="257"/>
    </location>
</feature>
<evidence type="ECO:0000313" key="4">
    <source>
        <dbReference type="Proteomes" id="UP001219518"/>
    </source>
</evidence>
<sequence>METSIKPLVPRDDLEKQWKFFQWQWDGFVTFNETRAAWSKEKQASALMHFIGLDCAYLYETATAAVKRDPDLLKDHISNIVKPVNNDCFERYLFKTFSRKEGEDGNLFVARCREKLDRCGYPAGYTKDFLIVDALVHNLSDLTLQQHFFRTKDLKLAKVIEDLQVHKAGQAQLKEIQTCRAKVTPVVSVNPVTESRSERQGRSRTRSSSSRARKPSRSRSSSKSRSYSKSRSSSKPKQEKGKDRRRSNSRSNHKSYRARSQTPKRVSTDDDSDCQNCGYSHGTDWCPARDKKCHDCGREKRFPIDPAKLSSKMWAEYVECDFGSIQVKLDTGAEVNVMPKRLLDKVRGRAYVLKPTPIVLEVYSGALLRPLGTIIFQNCVLNNTSLDLEFVVADVESVPLLCLDAVERLITRVTSNSLKPISCICKVSIHACKTATQSYPSVENPNQVNVISSKKVTFSDKCSSINNINEIISSNPEVFSTEAGCFPHLYSLEVDQSKRPIGVPSRRVPHSVKDRYKNYLSHLCDKNIIKKCENPRGYISPVVIVEKSDNSLPDALSRDFLPCNPNDEILTTQVHSVSSVIANDLENTYGKYTSEDEVLQQKKSVMIESNIPDLPYEQVSADILEYNGQYYLVVVDSYSKWLDALQILDKTSKSVIDALHFLFSIHGIPRMLRVDNNPFKSYKFIELKQLNFKVISSSPHFHQSNGLAEKAVSIVTQFLKKCYRDSSATLQNCLLQYRITPISGLGASPAQLLMSRQLNSTLPVHVSKLKPSIVPNIKSKLELKSQTSKKYYDCVKPRKEIEYHSSDYVFMQNPITKNWEPGMVVESCDEPRSYMVKIEGTSKIVRRNEIFLKPRSATVFKSHMPVYMLPSRNQLVPQQEIQNDLLNNDNHVEDEQIVINNHQPDINLEAWREQVRNRFAQNNHEVVRTRTRVVKKPDRLNL</sequence>
<dbReference type="PROSITE" id="PS50994">
    <property type="entry name" value="INTEGRASE"/>
    <property type="match status" value="1"/>
</dbReference>
<keyword evidence="4" id="KW-1185">Reference proteome</keyword>
<dbReference type="GO" id="GO:0003676">
    <property type="term" value="F:nucleic acid binding"/>
    <property type="evidence" value="ECO:0007669"/>
    <property type="project" value="InterPro"/>
</dbReference>
<reference evidence="3" key="1">
    <citation type="submission" date="2021-07" db="EMBL/GenBank/DDBJ databases">
        <authorList>
            <person name="Catto M.A."/>
            <person name="Jacobson A."/>
            <person name="Kennedy G."/>
            <person name="Labadie P."/>
            <person name="Hunt B.G."/>
            <person name="Srinivasan R."/>
        </authorList>
    </citation>
    <scope>NUCLEOTIDE SEQUENCE</scope>
    <source>
        <strain evidence="3">PL_HMW_Pooled</strain>
        <tissue evidence="3">Head</tissue>
    </source>
</reference>
<name>A0AAE1L9G5_9NEOP</name>
<dbReference type="InterPro" id="IPR012337">
    <property type="entry name" value="RNaseH-like_sf"/>
</dbReference>
<dbReference type="CDD" id="cd05481">
    <property type="entry name" value="retropepsin_like_LTR_1"/>
    <property type="match status" value="1"/>
</dbReference>
<protein>
    <recommendedName>
        <fullName evidence="2">Integrase catalytic domain-containing protein</fullName>
    </recommendedName>
</protein>
<dbReference type="InterPro" id="IPR050951">
    <property type="entry name" value="Retrovirus_Pol_polyprotein"/>
</dbReference>
<evidence type="ECO:0000259" key="2">
    <source>
        <dbReference type="PROSITE" id="PS50994"/>
    </source>
</evidence>
<dbReference type="InterPro" id="IPR001584">
    <property type="entry name" value="Integrase_cat-core"/>
</dbReference>
<dbReference type="FunFam" id="3.30.420.10:FF:000063">
    <property type="entry name" value="Retrovirus-related Pol polyprotein from transposon 297-like Protein"/>
    <property type="match status" value="1"/>
</dbReference>
<dbReference type="PANTHER" id="PTHR37984:SF7">
    <property type="entry name" value="INTEGRASE CATALYTIC DOMAIN-CONTAINING PROTEIN"/>
    <property type="match status" value="1"/>
</dbReference>
<evidence type="ECO:0000256" key="1">
    <source>
        <dbReference type="SAM" id="MobiDB-lite"/>
    </source>
</evidence>
<dbReference type="PANTHER" id="PTHR37984">
    <property type="entry name" value="PROTEIN CBG26694"/>
    <property type="match status" value="1"/>
</dbReference>
<organism evidence="3 4">
    <name type="scientific">Frankliniella fusca</name>
    <dbReference type="NCBI Taxonomy" id="407009"/>
    <lineage>
        <taxon>Eukaryota</taxon>
        <taxon>Metazoa</taxon>
        <taxon>Ecdysozoa</taxon>
        <taxon>Arthropoda</taxon>
        <taxon>Hexapoda</taxon>
        <taxon>Insecta</taxon>
        <taxon>Pterygota</taxon>
        <taxon>Neoptera</taxon>
        <taxon>Paraneoptera</taxon>
        <taxon>Thysanoptera</taxon>
        <taxon>Terebrantia</taxon>
        <taxon>Thripoidea</taxon>
        <taxon>Thripidae</taxon>
        <taxon>Frankliniella</taxon>
    </lineage>
</organism>
<dbReference type="InterPro" id="IPR036397">
    <property type="entry name" value="RNaseH_sf"/>
</dbReference>
<evidence type="ECO:0000313" key="3">
    <source>
        <dbReference type="EMBL" id="KAK3909877.1"/>
    </source>
</evidence>